<dbReference type="PANTHER" id="PTHR43539:SF68">
    <property type="entry name" value="FLAVIN-BINDING MONOOXYGENASE-LIKE PROTEIN (AFU_ORTHOLOGUE AFUA_4G09220)"/>
    <property type="match status" value="1"/>
</dbReference>
<keyword evidence="1" id="KW-0560">Oxidoreductase</keyword>
<evidence type="ECO:0000256" key="1">
    <source>
        <dbReference type="ARBA" id="ARBA00023002"/>
    </source>
</evidence>
<accession>A0A0C9TE56</accession>
<dbReference type="PANTHER" id="PTHR43539">
    <property type="entry name" value="FLAVIN-BINDING MONOOXYGENASE-LIKE PROTEIN (AFU_ORTHOLOGUE AFUA_4G09220)"/>
    <property type="match status" value="1"/>
</dbReference>
<dbReference type="EMBL" id="KN819486">
    <property type="protein sequence ID" value="KIJ09228.1"/>
    <property type="molecule type" value="Genomic_DNA"/>
</dbReference>
<reference evidence="2 3" key="1">
    <citation type="submission" date="2014-06" db="EMBL/GenBank/DDBJ databases">
        <authorList>
            <consortium name="DOE Joint Genome Institute"/>
            <person name="Kuo A."/>
            <person name="Kohler A."/>
            <person name="Nagy L.G."/>
            <person name="Floudas D."/>
            <person name="Copeland A."/>
            <person name="Barry K.W."/>
            <person name="Cichocki N."/>
            <person name="Veneault-Fourrey C."/>
            <person name="LaButti K."/>
            <person name="Lindquist E.A."/>
            <person name="Lipzen A."/>
            <person name="Lundell T."/>
            <person name="Morin E."/>
            <person name="Murat C."/>
            <person name="Sun H."/>
            <person name="Tunlid A."/>
            <person name="Henrissat B."/>
            <person name="Grigoriev I.V."/>
            <person name="Hibbett D.S."/>
            <person name="Martin F."/>
            <person name="Nordberg H.P."/>
            <person name="Cantor M.N."/>
            <person name="Hua S.X."/>
        </authorList>
    </citation>
    <scope>NUCLEOTIDE SEQUENCE [LARGE SCALE GENOMIC DNA]</scope>
    <source>
        <strain evidence="2 3">ATCC 200175</strain>
    </source>
</reference>
<dbReference type="GO" id="GO:0050660">
    <property type="term" value="F:flavin adenine dinucleotide binding"/>
    <property type="evidence" value="ECO:0007669"/>
    <property type="project" value="TreeGrafter"/>
</dbReference>
<dbReference type="OrthoDB" id="74360at2759"/>
<evidence type="ECO:0008006" key="4">
    <source>
        <dbReference type="Google" id="ProtNLM"/>
    </source>
</evidence>
<dbReference type="SUPFAM" id="SSF51905">
    <property type="entry name" value="FAD/NAD(P)-binding domain"/>
    <property type="match status" value="1"/>
</dbReference>
<dbReference type="AlphaFoldDB" id="A0A0C9TE56"/>
<dbReference type="Gene3D" id="3.50.50.60">
    <property type="entry name" value="FAD/NAD(P)-binding domain"/>
    <property type="match status" value="1"/>
</dbReference>
<reference evidence="3" key="2">
    <citation type="submission" date="2015-01" db="EMBL/GenBank/DDBJ databases">
        <title>Evolutionary Origins and Diversification of the Mycorrhizal Mutualists.</title>
        <authorList>
            <consortium name="DOE Joint Genome Institute"/>
            <consortium name="Mycorrhizal Genomics Consortium"/>
            <person name="Kohler A."/>
            <person name="Kuo A."/>
            <person name="Nagy L.G."/>
            <person name="Floudas D."/>
            <person name="Copeland A."/>
            <person name="Barry K.W."/>
            <person name="Cichocki N."/>
            <person name="Veneault-Fourrey C."/>
            <person name="LaButti K."/>
            <person name="Lindquist E.A."/>
            <person name="Lipzen A."/>
            <person name="Lundell T."/>
            <person name="Morin E."/>
            <person name="Murat C."/>
            <person name="Riley R."/>
            <person name="Ohm R."/>
            <person name="Sun H."/>
            <person name="Tunlid A."/>
            <person name="Henrissat B."/>
            <person name="Grigoriev I.V."/>
            <person name="Hibbett D.S."/>
            <person name="Martin F."/>
        </authorList>
    </citation>
    <scope>NUCLEOTIDE SEQUENCE [LARGE SCALE GENOMIC DNA]</scope>
    <source>
        <strain evidence="3">ATCC 200175</strain>
    </source>
</reference>
<dbReference type="PRINTS" id="PR00411">
    <property type="entry name" value="PNDRDTASEI"/>
</dbReference>
<organism evidence="2 3">
    <name type="scientific">Paxillus involutus ATCC 200175</name>
    <dbReference type="NCBI Taxonomy" id="664439"/>
    <lineage>
        <taxon>Eukaryota</taxon>
        <taxon>Fungi</taxon>
        <taxon>Dikarya</taxon>
        <taxon>Basidiomycota</taxon>
        <taxon>Agaricomycotina</taxon>
        <taxon>Agaricomycetes</taxon>
        <taxon>Agaricomycetidae</taxon>
        <taxon>Boletales</taxon>
        <taxon>Paxilineae</taxon>
        <taxon>Paxillaceae</taxon>
        <taxon>Paxillus</taxon>
    </lineage>
</organism>
<dbReference type="InterPro" id="IPR036188">
    <property type="entry name" value="FAD/NAD-bd_sf"/>
</dbReference>
<dbReference type="Pfam" id="PF13738">
    <property type="entry name" value="Pyr_redox_3"/>
    <property type="match status" value="1"/>
</dbReference>
<evidence type="ECO:0000313" key="3">
    <source>
        <dbReference type="Proteomes" id="UP000053647"/>
    </source>
</evidence>
<protein>
    <recommendedName>
        <fullName evidence="4">Flavin-containing monooxygenase</fullName>
    </recommendedName>
</protein>
<name>A0A0C9TE56_PAXIN</name>
<dbReference type="Proteomes" id="UP000053647">
    <property type="component" value="Unassembled WGS sequence"/>
</dbReference>
<evidence type="ECO:0000313" key="2">
    <source>
        <dbReference type="EMBL" id="KIJ09228.1"/>
    </source>
</evidence>
<dbReference type="InterPro" id="IPR050982">
    <property type="entry name" value="Auxin_biosynth/cation_transpt"/>
</dbReference>
<gene>
    <name evidence="2" type="ORF">PAXINDRAFT_102303</name>
</gene>
<dbReference type="HOGENOM" id="CLU_015676_1_0_1"/>
<dbReference type="GO" id="GO:0004497">
    <property type="term" value="F:monooxygenase activity"/>
    <property type="evidence" value="ECO:0007669"/>
    <property type="project" value="TreeGrafter"/>
</dbReference>
<sequence>MNMSNDPFPQQLPTLQRLGVQDPTAISAADAATVWFEEFSSAVASSNIAGILDLFLDDGFWKDILALTWDLRTVEGRDAIKNLLDNRLIPTGLVDLRLSHEALRAPEIQRLFPDLVLLRLCFEFGTKVGKGTAVCYLAPVPGSKWKAYSLFTCLESLNDFPEQIGSLRKRTIEHGTWEEGRRQEVELVNGDPTVIVIGAGHTGLEIAARLKYIGIPHLAVDKNARVGDSWRHRYKALCLHDTVWYNQTPYLQFPPTWPVYSPATKLAGWLEGYASYLELNVWTSFTVTKAEWNDENKTWTVEIDREGKETRVLEVKHLVFATGFRGRPTMPDLPGNSGFKGEIVHSAQFTSAENYIGKKAVVVGACNSGHDVAQDFFNHGVDITMYQRSSTFVVSATAAAELFGAYFKDGFPTDLADIYSSSLPNAVLRRINQRTVPYTAQTTDKAILDGLAKVGFKTNLGAYGAGVIPALYERSGGFYMDTGTSQHIINGDIKIKSGGSIERLTETGLKFADGSELEADIVVFATGYGDPRDSMRAICGPEVADKVLPIWSMDGEGESSGVWRNCGHDGLWFGVGNLALSRFHSLHLAMQIAAIEAGMFKRSEVTF</sequence>
<keyword evidence="3" id="KW-1185">Reference proteome</keyword>
<proteinExistence type="predicted"/>